<organism evidence="1 2">
    <name type="scientific">Xenorhabdus bovienii str. kraussei Becker Underwood</name>
    <dbReference type="NCBI Taxonomy" id="1398204"/>
    <lineage>
        <taxon>Bacteria</taxon>
        <taxon>Pseudomonadati</taxon>
        <taxon>Pseudomonadota</taxon>
        <taxon>Gammaproteobacteria</taxon>
        <taxon>Enterobacterales</taxon>
        <taxon>Morganellaceae</taxon>
        <taxon>Xenorhabdus</taxon>
    </lineage>
</organism>
<reference evidence="1" key="1">
    <citation type="submission" date="2013-07" db="EMBL/GenBank/DDBJ databases">
        <title>Sub-species coevolution in mutualistic symbiosis.</title>
        <authorList>
            <person name="Murfin K."/>
            <person name="Klassen J."/>
            <person name="Lee M."/>
            <person name="Forst S."/>
            <person name="Stock P."/>
            <person name="Goodrich-Blair H."/>
        </authorList>
    </citation>
    <scope>NUCLEOTIDE SEQUENCE [LARGE SCALE GENOMIC DNA]</scope>
    <source>
        <strain evidence="1">Kraussei Becker Underwood</strain>
    </source>
</reference>
<dbReference type="Proteomes" id="UP000028493">
    <property type="component" value="Unassembled WGS sequence"/>
</dbReference>
<comment type="caution">
    <text evidence="1">The sequence shown here is derived from an EMBL/GenBank/DDBJ whole genome shotgun (WGS) entry which is preliminary data.</text>
</comment>
<evidence type="ECO:0000313" key="2">
    <source>
        <dbReference type="Proteomes" id="UP000028493"/>
    </source>
</evidence>
<dbReference type="EMBL" id="CBSZ010000089">
    <property type="protein sequence ID" value="CDH23428.1"/>
    <property type="molecule type" value="Genomic_DNA"/>
</dbReference>
<evidence type="ECO:0000313" key="1">
    <source>
        <dbReference type="EMBL" id="CDH23428.1"/>
    </source>
</evidence>
<gene>
    <name evidence="1" type="ORF">XBKB1_1790030</name>
</gene>
<protein>
    <submittedName>
        <fullName evidence="1">Uncharacterized protein</fullName>
    </submittedName>
</protein>
<sequence>MCDLLQYGATGEQWDQFAGADFESLTEAIDTATPRGEGLQRILLRTAWRQYVNIKRKGHR</sequence>
<dbReference type="HOGENOM" id="CLU_2940858_0_0_6"/>
<name>A0A077PQT7_XENBV</name>
<dbReference type="AlphaFoldDB" id="A0A077PQT7"/>
<proteinExistence type="predicted"/>
<accession>A0A077PQT7</accession>